<gene>
    <name evidence="1" type="ORF">METZ01_LOCUS45630</name>
</gene>
<organism evidence="1">
    <name type="scientific">marine metagenome</name>
    <dbReference type="NCBI Taxonomy" id="408172"/>
    <lineage>
        <taxon>unclassified sequences</taxon>
        <taxon>metagenomes</taxon>
        <taxon>ecological metagenomes</taxon>
    </lineage>
</organism>
<reference evidence="1" key="1">
    <citation type="submission" date="2018-05" db="EMBL/GenBank/DDBJ databases">
        <authorList>
            <person name="Lanie J.A."/>
            <person name="Ng W.-L."/>
            <person name="Kazmierczak K.M."/>
            <person name="Andrzejewski T.M."/>
            <person name="Davidsen T.M."/>
            <person name="Wayne K.J."/>
            <person name="Tettelin H."/>
            <person name="Glass J.I."/>
            <person name="Rusch D."/>
            <person name="Podicherti R."/>
            <person name="Tsui H.-C.T."/>
            <person name="Winkler M.E."/>
        </authorList>
    </citation>
    <scope>NUCLEOTIDE SEQUENCE</scope>
</reference>
<protein>
    <recommendedName>
        <fullName evidence="2">SH3b domain-containing protein</fullName>
    </recommendedName>
</protein>
<dbReference type="EMBL" id="UINC01002089">
    <property type="protein sequence ID" value="SUZ92776.1"/>
    <property type="molecule type" value="Genomic_DNA"/>
</dbReference>
<evidence type="ECO:0008006" key="2">
    <source>
        <dbReference type="Google" id="ProtNLM"/>
    </source>
</evidence>
<dbReference type="Pfam" id="PF06347">
    <property type="entry name" value="SH3_4"/>
    <property type="match status" value="2"/>
</dbReference>
<proteinExistence type="predicted"/>
<sequence>MLKIKLPFLFFLIILAQTFWSFTPQNSEALCIKNKRANLRKGPGTNHEKLWEVFKYMPFKQLGVKGAWKRIQDVDGDIYWVHGPLTTQKYKCAVIKNNKTNLRSGPGTNFPKVSWSPQDKFFSMKVLKIKKNWVHIEDSSGDKAWIYRPLVWIQ</sequence>
<dbReference type="InterPro" id="IPR010466">
    <property type="entry name" value="DUF1058"/>
</dbReference>
<accession>A0A381RLP9</accession>
<evidence type="ECO:0000313" key="1">
    <source>
        <dbReference type="EMBL" id="SUZ92776.1"/>
    </source>
</evidence>
<dbReference type="Gene3D" id="2.30.30.40">
    <property type="entry name" value="SH3 Domains"/>
    <property type="match status" value="2"/>
</dbReference>
<name>A0A381RLP9_9ZZZZ</name>
<dbReference type="AlphaFoldDB" id="A0A381RLP9"/>